<keyword evidence="1" id="KW-0812">Transmembrane</keyword>
<evidence type="ECO:0000313" key="2">
    <source>
        <dbReference type="EMBL" id="WPK12948.1"/>
    </source>
</evidence>
<proteinExistence type="predicted"/>
<evidence type="ECO:0000313" key="3">
    <source>
        <dbReference type="Proteomes" id="UP001322664"/>
    </source>
</evidence>
<gene>
    <name evidence="2" type="ORF">R6U77_04445</name>
</gene>
<sequence length="59" mass="6645">MNGYMKLMIVLFSAMLISNGLTRVLEHSNVFVRIYGAIQVALGIYGGFLLIKNRLIENK</sequence>
<dbReference type="Proteomes" id="UP001322664">
    <property type="component" value="Chromosome"/>
</dbReference>
<organism evidence="2 3">
    <name type="scientific">Lysinibacillus louembei</name>
    <dbReference type="NCBI Taxonomy" id="1470088"/>
    <lineage>
        <taxon>Bacteria</taxon>
        <taxon>Bacillati</taxon>
        <taxon>Bacillota</taxon>
        <taxon>Bacilli</taxon>
        <taxon>Bacillales</taxon>
        <taxon>Bacillaceae</taxon>
        <taxon>Lysinibacillus</taxon>
    </lineage>
</organism>
<keyword evidence="1" id="KW-1133">Transmembrane helix</keyword>
<keyword evidence="3" id="KW-1185">Reference proteome</keyword>
<accession>A0ABZ0S1M9</accession>
<protein>
    <submittedName>
        <fullName evidence="2">Uncharacterized protein</fullName>
    </submittedName>
</protein>
<dbReference type="RefSeq" id="WP_319837592.1">
    <property type="nucleotide sequence ID" value="NZ_CP137624.1"/>
</dbReference>
<reference evidence="2 3" key="1">
    <citation type="submission" date="2023-09" db="EMBL/GenBank/DDBJ databases">
        <authorList>
            <person name="Page C.A."/>
            <person name="Perez-Diaz I.M."/>
        </authorList>
    </citation>
    <scope>NUCLEOTIDE SEQUENCE [LARGE SCALE GENOMIC DNA]</scope>
    <source>
        <strain evidence="2 3">Ll15</strain>
    </source>
</reference>
<name>A0ABZ0S1M9_9BACI</name>
<feature type="transmembrane region" description="Helical" evidence="1">
    <location>
        <begin position="32"/>
        <end position="51"/>
    </location>
</feature>
<keyword evidence="1" id="KW-0472">Membrane</keyword>
<dbReference type="EMBL" id="CP137624">
    <property type="protein sequence ID" value="WPK12948.1"/>
    <property type="molecule type" value="Genomic_DNA"/>
</dbReference>
<evidence type="ECO:0000256" key="1">
    <source>
        <dbReference type="SAM" id="Phobius"/>
    </source>
</evidence>